<dbReference type="InterPro" id="IPR029052">
    <property type="entry name" value="Metallo-depent_PP-like"/>
</dbReference>
<feature type="domain" description="Calcineurin-like phosphoesterase" evidence="1">
    <location>
        <begin position="3"/>
        <end position="187"/>
    </location>
</feature>
<accession>A0A212IXH1</accession>
<evidence type="ECO:0000313" key="2">
    <source>
        <dbReference type="EMBL" id="SBV91886.1"/>
    </source>
</evidence>
<dbReference type="InterPro" id="IPR004843">
    <property type="entry name" value="Calcineurin-like_PHP"/>
</dbReference>
<gene>
    <name evidence="2" type="ORF">KL86CLO1_10178</name>
</gene>
<dbReference type="GO" id="GO:0016787">
    <property type="term" value="F:hydrolase activity"/>
    <property type="evidence" value="ECO:0007669"/>
    <property type="project" value="InterPro"/>
</dbReference>
<proteinExistence type="predicted"/>
<protein>
    <submittedName>
        <fullName evidence="2">Ser/Thr phosphatase family protein</fullName>
    </submittedName>
</protein>
<sequence length="363" mass="39939">MITFIHAADFHLDAPFSALTPRQAAARREEQRSLLDRLADAAEGAQLVFLSGDVLDGERTYYETTQALARTLGRMKARVFIAPGNHDYYSPRSPWASLSWPENVHIFRTLQVEQIDLPDLSCTVYGSAFTAPFRDDSPLAGFSAPGDGRLHFMCVHGDVDGKERYGSIAPPEIAASGLTYLALGHVHAASGLRCAGATAWAYPGCPEGRGFDELGEKGVLRGTIEEEGLRLDFVPLAGRRYEILSVDMTGEDPAATLAAALPRGAERDIYRVLLTGESAPEGLDLAALEELAAPYFYSVSLRDRTRVRRDLWSRAGEDTLTGLFLRELRGRLEAAESDEERERIEKAVRFGLAALENREDCYL</sequence>
<dbReference type="AlphaFoldDB" id="A0A212IXH1"/>
<dbReference type="PANTHER" id="PTHR30337">
    <property type="entry name" value="COMPONENT OF ATP-DEPENDENT DSDNA EXONUCLEASE"/>
    <property type="match status" value="1"/>
</dbReference>
<dbReference type="EMBL" id="FLUN01000001">
    <property type="protein sequence ID" value="SBV91886.1"/>
    <property type="molecule type" value="Genomic_DNA"/>
</dbReference>
<dbReference type="Pfam" id="PF00149">
    <property type="entry name" value="Metallophos"/>
    <property type="match status" value="1"/>
</dbReference>
<dbReference type="Gene3D" id="3.60.21.10">
    <property type="match status" value="1"/>
</dbReference>
<dbReference type="SUPFAM" id="SSF56300">
    <property type="entry name" value="Metallo-dependent phosphatases"/>
    <property type="match status" value="1"/>
</dbReference>
<name>A0A212IXH1_9FIRM</name>
<dbReference type="InterPro" id="IPR050535">
    <property type="entry name" value="DNA_Repair-Maintenance_Comp"/>
</dbReference>
<dbReference type="PANTHER" id="PTHR30337:SF7">
    <property type="entry name" value="PHOSPHOESTERASE"/>
    <property type="match status" value="1"/>
</dbReference>
<organism evidence="2">
    <name type="scientific">uncultured Eubacteriales bacterium</name>
    <dbReference type="NCBI Taxonomy" id="172733"/>
    <lineage>
        <taxon>Bacteria</taxon>
        <taxon>Bacillati</taxon>
        <taxon>Bacillota</taxon>
        <taxon>Clostridia</taxon>
        <taxon>Eubacteriales</taxon>
        <taxon>environmental samples</taxon>
    </lineage>
</organism>
<reference evidence="2" key="1">
    <citation type="submission" date="2016-04" db="EMBL/GenBank/DDBJ databases">
        <authorList>
            <person name="Evans L.H."/>
            <person name="Alamgir A."/>
            <person name="Owens N."/>
            <person name="Weber N.D."/>
            <person name="Virtaneva K."/>
            <person name="Barbian K."/>
            <person name="Babar A."/>
            <person name="Rosenke K."/>
        </authorList>
    </citation>
    <scope>NUCLEOTIDE SEQUENCE</scope>
    <source>
        <strain evidence="2">86</strain>
    </source>
</reference>
<evidence type="ECO:0000259" key="1">
    <source>
        <dbReference type="Pfam" id="PF00149"/>
    </source>
</evidence>